<evidence type="ECO:0000256" key="1">
    <source>
        <dbReference type="ARBA" id="ARBA00022729"/>
    </source>
</evidence>
<sequence length="81" mass="8588">MNKKLLITGAVASIVLLAGCSNHDDMNESMSNLTNQVSELSAKVDMVADDQASMKADLATVAGEAERANSRIDNIATSYKK</sequence>
<accession>A1SXX7</accession>
<dbReference type="eggNOG" id="COG4238">
    <property type="taxonomic scope" value="Bacteria"/>
</dbReference>
<proteinExistence type="inferred from homology"/>
<dbReference type="HOGENOM" id="CLU_166934_1_1_6"/>
<dbReference type="Proteomes" id="UP000000639">
    <property type="component" value="Chromosome"/>
</dbReference>
<dbReference type="SUPFAM" id="SSF58042">
    <property type="entry name" value="Outer membrane lipoprotein"/>
    <property type="match status" value="1"/>
</dbReference>
<feature type="chain" id="PRO_5002638012" description="Major outer membrane lipoprotein Lpp" evidence="10">
    <location>
        <begin position="24"/>
        <end position="81"/>
    </location>
</feature>
<feature type="repeat" evidence="7">
    <location>
        <begin position="34"/>
        <end position="44"/>
    </location>
</feature>
<name>A1SXX7_PSYIN</name>
<keyword evidence="7" id="KW-0134">Cell wall</keyword>
<dbReference type="STRING" id="357804.Ping_2623"/>
<keyword evidence="7" id="KW-0964">Secreted</keyword>
<evidence type="ECO:0000256" key="4">
    <source>
        <dbReference type="ARBA" id="ARBA00023139"/>
    </source>
</evidence>
<dbReference type="EMBL" id="CP000510">
    <property type="protein sequence ID" value="ABM04342.1"/>
    <property type="molecule type" value="Genomic_DNA"/>
</dbReference>
<protein>
    <recommendedName>
        <fullName evidence="7">Major outer membrane lipoprotein Lpp</fullName>
    </recommendedName>
</protein>
<dbReference type="InterPro" id="IPR016367">
    <property type="entry name" value="MOM_Lpp"/>
</dbReference>
<keyword evidence="1 10" id="KW-0732">Signal</keyword>
<dbReference type="GO" id="GO:0030258">
    <property type="term" value="P:lipid modification"/>
    <property type="evidence" value="ECO:0007669"/>
    <property type="project" value="UniProtKB-UniRule"/>
</dbReference>
<evidence type="ECO:0000256" key="2">
    <source>
        <dbReference type="ARBA" id="ARBA00023088"/>
    </source>
</evidence>
<evidence type="ECO:0000313" key="13">
    <source>
        <dbReference type="Proteomes" id="UP000000639"/>
    </source>
</evidence>
<gene>
    <name evidence="7" type="primary">lpp</name>
    <name evidence="12" type="ordered locus">Ping_2623</name>
</gene>
<keyword evidence="2 7" id="KW-0572">Peptidoglycan-anchor</keyword>
<comment type="function">
    <text evidence="7">A highly abundant outer membrane lipoprotein that controls the distance between the inner and outer membranes. The only protein known to be covalently linked to the peptidoglycan network (PGN). Also non-covalently binds the PGN. The link between the cell outer membrane and PGN contributes to maintenance of the structural and functional integrity of the cell envelope, and maintains the correct distance between the PGN and the outer membrane.</text>
</comment>
<evidence type="ECO:0000256" key="3">
    <source>
        <dbReference type="ARBA" id="ARBA00023136"/>
    </source>
</evidence>
<feature type="domain" description="Lipoprotein leucine-zipper" evidence="11">
    <location>
        <begin position="30"/>
        <end position="81"/>
    </location>
</feature>
<feature type="lipid moiety-binding region" description="S-diacylglycerol cysteine" evidence="7 9">
    <location>
        <position position="20"/>
    </location>
</feature>
<keyword evidence="7" id="KW-0677">Repeat</keyword>
<dbReference type="RefSeq" id="WP_011770899.1">
    <property type="nucleotide sequence ID" value="NC_008709.1"/>
</dbReference>
<dbReference type="GO" id="GO:0042834">
    <property type="term" value="F:peptidoglycan binding"/>
    <property type="evidence" value="ECO:0007669"/>
    <property type="project" value="UniProtKB-UniRule"/>
</dbReference>
<organism evidence="12 13">
    <name type="scientific">Psychromonas ingrahamii (strain DSM 17664 / CCUG 51855 / 37)</name>
    <dbReference type="NCBI Taxonomy" id="357804"/>
    <lineage>
        <taxon>Bacteria</taxon>
        <taxon>Pseudomonadati</taxon>
        <taxon>Pseudomonadota</taxon>
        <taxon>Gammaproteobacteria</taxon>
        <taxon>Alteromonadales</taxon>
        <taxon>Psychromonadaceae</taxon>
        <taxon>Psychromonas</taxon>
    </lineage>
</organism>
<dbReference type="AlphaFoldDB" id="A1SXX7"/>
<comment type="caution">
    <text evidence="7">Lacks conserved residue(s) required for the propagation of feature annotation.</text>
</comment>
<evidence type="ECO:0000256" key="9">
    <source>
        <dbReference type="PIRSR" id="PIRSR002855-2"/>
    </source>
</evidence>
<dbReference type="PROSITE" id="PS51257">
    <property type="entry name" value="PROKAR_LIPOPROTEIN"/>
    <property type="match status" value="1"/>
</dbReference>
<feature type="signal peptide" evidence="10">
    <location>
        <begin position="1"/>
        <end position="23"/>
    </location>
</feature>
<reference evidence="12 13" key="1">
    <citation type="submission" date="2007-01" db="EMBL/GenBank/DDBJ databases">
        <title>Complete sequence of Psychromonas ingrahamii 37.</title>
        <authorList>
            <consortium name="US DOE Joint Genome Institute"/>
            <person name="Copeland A."/>
            <person name="Lucas S."/>
            <person name="Lapidus A."/>
            <person name="Barry K."/>
            <person name="Detter J.C."/>
            <person name="Glavina del Rio T."/>
            <person name="Hammon N."/>
            <person name="Israni S."/>
            <person name="Dalin E."/>
            <person name="Tice H."/>
            <person name="Pitluck S."/>
            <person name="Thompson L.S."/>
            <person name="Brettin T."/>
            <person name="Bruce D."/>
            <person name="Han C."/>
            <person name="Tapia R."/>
            <person name="Schmutz J."/>
            <person name="Larimer F."/>
            <person name="Land M."/>
            <person name="Hauser L."/>
            <person name="Kyrpides N."/>
            <person name="Ivanova N."/>
            <person name="Staley J."/>
            <person name="Richardson P."/>
        </authorList>
    </citation>
    <scope>NUCLEOTIDE SEQUENCE [LARGE SCALE GENOMIC DNA]</scope>
    <source>
        <strain evidence="12 13">37</strain>
    </source>
</reference>
<dbReference type="InterPro" id="IPR006817">
    <property type="entry name" value="Lipoprotein_leucine-zipper_dom"/>
</dbReference>
<evidence type="ECO:0000256" key="6">
    <source>
        <dbReference type="ARBA" id="ARBA00023288"/>
    </source>
</evidence>
<dbReference type="PANTHER" id="PTHR38763:SF1">
    <property type="entry name" value="MAJOR OUTER MEMBRANE LIPOPROTEIN LPP"/>
    <property type="match status" value="1"/>
</dbReference>
<keyword evidence="3 7" id="KW-0472">Membrane</keyword>
<dbReference type="NCBIfam" id="NF040598">
    <property type="entry name" value="Ala_zip_lipo"/>
    <property type="match status" value="1"/>
</dbReference>
<evidence type="ECO:0000256" key="5">
    <source>
        <dbReference type="ARBA" id="ARBA00023237"/>
    </source>
</evidence>
<dbReference type="OrthoDB" id="5593828at2"/>
<evidence type="ECO:0000313" key="12">
    <source>
        <dbReference type="EMBL" id="ABM04342.1"/>
    </source>
</evidence>
<dbReference type="GO" id="GO:0008289">
    <property type="term" value="F:lipid binding"/>
    <property type="evidence" value="ECO:0007669"/>
    <property type="project" value="UniProtKB-UniRule"/>
</dbReference>
<evidence type="ECO:0000256" key="10">
    <source>
        <dbReference type="SAM" id="SignalP"/>
    </source>
</evidence>
<evidence type="ECO:0000256" key="7">
    <source>
        <dbReference type="HAMAP-Rule" id="MF_00843"/>
    </source>
</evidence>
<feature type="modified residue" description="N6-murein peptidoglycan lysine" evidence="7 8">
    <location>
        <position position="81"/>
    </location>
</feature>
<dbReference type="KEGG" id="pin:Ping_2623"/>
<dbReference type="GO" id="GO:0009279">
    <property type="term" value="C:cell outer membrane"/>
    <property type="evidence" value="ECO:0007669"/>
    <property type="project" value="UniProtKB-SubCell"/>
</dbReference>
<dbReference type="PANTHER" id="PTHR38763">
    <property type="entry name" value="MAJOR OUTER MEMBRANE PROLIPOPROTEIN LPP"/>
    <property type="match status" value="1"/>
</dbReference>
<comment type="subunit">
    <text evidence="7">Homotrimer.</text>
</comment>
<dbReference type="Pfam" id="PF04728">
    <property type="entry name" value="LPP"/>
    <property type="match status" value="1"/>
</dbReference>
<keyword evidence="4 7" id="KW-0564">Palmitate</keyword>
<dbReference type="HAMAP" id="MF_00843">
    <property type="entry name" value="Lpp"/>
    <property type="match status" value="1"/>
</dbReference>
<keyword evidence="6 7" id="KW-0449">Lipoprotein</keyword>
<feature type="lipid moiety-binding region" description="N-palmitoyl cysteine" evidence="7 9">
    <location>
        <position position="20"/>
    </location>
</feature>
<dbReference type="PIRSF" id="PIRSF002855">
    <property type="entry name" value="Murein-lipoprotein"/>
    <property type="match status" value="1"/>
</dbReference>
<comment type="subcellular location">
    <subcellularLocation>
        <location evidence="7">Cell outer membrane</location>
        <topology evidence="7">Lipid-anchor</topology>
        <orientation evidence="7">Periplasmic side</orientation>
    </subcellularLocation>
    <subcellularLocation>
        <location evidence="7">Secreted</location>
        <location evidence="7">Cell wall</location>
        <topology evidence="7">Peptidoglycan-anchor</topology>
    </subcellularLocation>
    <text evidence="7">Attached via its lipidated N-terminus to the inner leaflet of the outer membrane. Attached to the peptidoglycan network (PGN) via its C-terminus.</text>
</comment>
<keyword evidence="13" id="KW-1185">Reference proteome</keyword>
<comment type="similarity">
    <text evidence="7">Belongs to the Lpp family.</text>
</comment>
<dbReference type="Gene3D" id="1.20.5.190">
    <property type="match status" value="1"/>
</dbReference>
<keyword evidence="5 7" id="KW-0998">Cell outer membrane</keyword>
<evidence type="ECO:0000256" key="8">
    <source>
        <dbReference type="PIRSR" id="PIRSR002855-1"/>
    </source>
</evidence>
<evidence type="ECO:0000259" key="11">
    <source>
        <dbReference type="Pfam" id="PF04728"/>
    </source>
</evidence>
<dbReference type="GO" id="GO:0043580">
    <property type="term" value="P:periplasmic space organization"/>
    <property type="evidence" value="ECO:0007669"/>
    <property type="project" value="UniProtKB-UniRule"/>
</dbReference>